<dbReference type="InterPro" id="IPR036736">
    <property type="entry name" value="ACP-like_sf"/>
</dbReference>
<evidence type="ECO:0000313" key="2">
    <source>
        <dbReference type="EMBL" id="APZ07903.1"/>
    </source>
</evidence>
<dbReference type="Gene3D" id="1.10.1200.10">
    <property type="entry name" value="ACP-like"/>
    <property type="match status" value="1"/>
</dbReference>
<dbReference type="InterPro" id="IPR009081">
    <property type="entry name" value="PP-bd_ACP"/>
</dbReference>
<feature type="domain" description="Carrier" evidence="1">
    <location>
        <begin position="8"/>
        <end position="75"/>
    </location>
</feature>
<dbReference type="GeneID" id="77485782"/>
<reference evidence="2 3" key="1">
    <citation type="submission" date="2017-01" db="EMBL/GenBank/DDBJ databases">
        <authorList>
            <person name="Cao J.-M."/>
        </authorList>
    </citation>
    <scope>NUCLEOTIDE SEQUENCE [LARGE SCALE GENOMIC DNA]</scope>
    <source>
        <strain evidence="2 3">888-76</strain>
        <plasmid evidence="2 3">p888-76-2</plasmid>
    </source>
</reference>
<evidence type="ECO:0000259" key="1">
    <source>
        <dbReference type="Pfam" id="PF00550"/>
    </source>
</evidence>
<dbReference type="AlphaFoldDB" id="A0A830ZFK8"/>
<name>A0A830ZFK8_9ENTR</name>
<keyword evidence="2" id="KW-0614">Plasmid</keyword>
<dbReference type="RefSeq" id="WP_054803690.1">
    <property type="nucleotide sequence ID" value="NZ_CP019447.1"/>
</dbReference>
<keyword evidence="3" id="KW-1185">Reference proteome</keyword>
<organism evidence="2 3">
    <name type="scientific">Kosakonia cowanii JCM 10956 = DSM 18146</name>
    <dbReference type="NCBI Taxonomy" id="1300165"/>
    <lineage>
        <taxon>Bacteria</taxon>
        <taxon>Pseudomonadati</taxon>
        <taxon>Pseudomonadota</taxon>
        <taxon>Gammaproteobacteria</taxon>
        <taxon>Enterobacterales</taxon>
        <taxon>Enterobacteriaceae</taxon>
        <taxon>Kosakonia</taxon>
    </lineage>
</organism>
<geneLocation type="plasmid" evidence="2 3">
    <name>p888-76-2</name>
</geneLocation>
<sequence>MSENLDHFLRSLIDKLTDYDIAELNHDTPLEALELVSLDFVTIKVEAKTVLGIDIDLNALAQSQAETYGDLIRYLQKNVFQGE</sequence>
<dbReference type="EMBL" id="CP019447">
    <property type="protein sequence ID" value="APZ07903.1"/>
    <property type="molecule type" value="Genomic_DNA"/>
</dbReference>
<gene>
    <name evidence="2" type="ORF">BWI95_22940</name>
</gene>
<dbReference type="KEGG" id="kco:BWI95_22940"/>
<proteinExistence type="predicted"/>
<evidence type="ECO:0000313" key="3">
    <source>
        <dbReference type="Proteomes" id="UP000187148"/>
    </source>
</evidence>
<protein>
    <recommendedName>
        <fullName evidence="1">Carrier domain-containing protein</fullName>
    </recommendedName>
</protein>
<dbReference type="Pfam" id="PF00550">
    <property type="entry name" value="PP-binding"/>
    <property type="match status" value="1"/>
</dbReference>
<dbReference type="Proteomes" id="UP000187148">
    <property type="component" value="Plasmid p888-76-2"/>
</dbReference>
<dbReference type="SUPFAM" id="SSF47336">
    <property type="entry name" value="ACP-like"/>
    <property type="match status" value="1"/>
</dbReference>
<accession>A0A830ZFK8</accession>